<evidence type="ECO:0000313" key="3">
    <source>
        <dbReference type="Proteomes" id="UP000094527"/>
    </source>
</evidence>
<dbReference type="OrthoDB" id="266718at2759"/>
<evidence type="ECO:0000313" key="2">
    <source>
        <dbReference type="EMBL" id="ODN04934.1"/>
    </source>
</evidence>
<dbReference type="InterPro" id="IPR011989">
    <property type="entry name" value="ARM-like"/>
</dbReference>
<keyword evidence="3" id="KW-1185">Reference proteome</keyword>
<dbReference type="Proteomes" id="UP000094527">
    <property type="component" value="Unassembled WGS sequence"/>
</dbReference>
<feature type="region of interest" description="Disordered" evidence="1">
    <location>
        <begin position="176"/>
        <end position="198"/>
    </location>
</feature>
<reference evidence="2 3" key="1">
    <citation type="journal article" date="2016" name="Genome Biol. Evol.">
        <title>Gene Family Evolution Reflects Adaptation to Soil Environmental Stressors in the Genome of the Collembolan Orchesella cincta.</title>
        <authorList>
            <person name="Faddeeva-Vakhrusheva A."/>
            <person name="Derks M.F."/>
            <person name="Anvar S.Y."/>
            <person name="Agamennone V."/>
            <person name="Suring W."/>
            <person name="Smit S."/>
            <person name="van Straalen N.M."/>
            <person name="Roelofs D."/>
        </authorList>
    </citation>
    <scope>NUCLEOTIDE SEQUENCE [LARGE SCALE GENOMIC DNA]</scope>
    <source>
        <tissue evidence="2">Mixed pool</tissue>
    </source>
</reference>
<evidence type="ECO:0000256" key="1">
    <source>
        <dbReference type="SAM" id="MobiDB-lite"/>
    </source>
</evidence>
<feature type="non-terminal residue" evidence="2">
    <location>
        <position position="1"/>
    </location>
</feature>
<dbReference type="Gene3D" id="1.25.10.10">
    <property type="entry name" value="Leucine-rich Repeat Variant"/>
    <property type="match status" value="1"/>
</dbReference>
<dbReference type="STRING" id="48709.A0A1D2NI36"/>
<dbReference type="AlphaFoldDB" id="A0A1D2NI36"/>
<dbReference type="GO" id="GO:0016301">
    <property type="term" value="F:kinase activity"/>
    <property type="evidence" value="ECO:0007669"/>
    <property type="project" value="UniProtKB-KW"/>
</dbReference>
<organism evidence="2 3">
    <name type="scientific">Orchesella cincta</name>
    <name type="common">Springtail</name>
    <name type="synonym">Podura cincta</name>
    <dbReference type="NCBI Taxonomy" id="48709"/>
    <lineage>
        <taxon>Eukaryota</taxon>
        <taxon>Metazoa</taxon>
        <taxon>Ecdysozoa</taxon>
        <taxon>Arthropoda</taxon>
        <taxon>Hexapoda</taxon>
        <taxon>Collembola</taxon>
        <taxon>Entomobryomorpha</taxon>
        <taxon>Entomobryoidea</taxon>
        <taxon>Orchesellidae</taxon>
        <taxon>Orchesellinae</taxon>
        <taxon>Orchesella</taxon>
    </lineage>
</organism>
<keyword evidence="2" id="KW-0808">Transferase</keyword>
<name>A0A1D2NI36_ORCCI</name>
<accession>A0A1D2NI36</accession>
<sequence>VAFLVYTDEDFVTQLCDSVCVLQVFSILQLFIKLDSVRSGLAADTIAILCHIMRTSPANINIVEEILLDDNDKDASEAHSELWRLISHHNPLIQSRSLRVFTYLCLKSEKAKTEILNKSRSRIWKVLRRAAISPEIVVRRASTFALDVLNYKSIAPDKSNSTASGCQSQDCLVASSIPNESQEESRKQRSVESPFNEDAKTIAEFTSLHSGPLDDTSR</sequence>
<dbReference type="EMBL" id="LJIJ01000032">
    <property type="protein sequence ID" value="ODN04934.1"/>
    <property type="molecule type" value="Genomic_DNA"/>
</dbReference>
<proteinExistence type="predicted"/>
<dbReference type="SUPFAM" id="SSF48371">
    <property type="entry name" value="ARM repeat"/>
    <property type="match status" value="1"/>
</dbReference>
<keyword evidence="2" id="KW-0418">Kinase</keyword>
<gene>
    <name evidence="2" type="ORF">Ocin01_01714</name>
</gene>
<protein>
    <submittedName>
        <fullName evidence="2">Serine/threonine-protein kinase fused</fullName>
    </submittedName>
</protein>
<dbReference type="InterPro" id="IPR016024">
    <property type="entry name" value="ARM-type_fold"/>
</dbReference>
<comment type="caution">
    <text evidence="2">The sequence shown here is derived from an EMBL/GenBank/DDBJ whole genome shotgun (WGS) entry which is preliminary data.</text>
</comment>